<sequence>MLFLKFFPIFATILLCVAITVYESTIPLSWKETLLGISMTLKNILMSTIPFVIFSSIYKAFSKIAAESITFIFIILLAIVTSNFLAVTFSGVIGYSFFTSSAGDVLQEISSNESLRPAFIVPMMCTISNGTAFLLSILCVCFGKLSIKRKWYIILNTLIVRVITYMGKACLFFLRNVFFQLLPLFVGGFVMKLVYEKTFYNLVRFSGKFLVVSGISITCYLLVMFGGTLLLNSLRNWKKNLAGTIMPAITAFCTMSSLAALPFTIRNVENGTRNKELCIASANATVTTHMVGDAVFIPLLAIAILSANGAIMPSCFSYMLFTVWFVLTKFSGAGVPGGTIIVMIPVLEHYLCFDETLSMMITMLYIVLDPLITACSVFANNIFILYLDKVFSLIKKRKAVSEY</sequence>
<evidence type="ECO:0000256" key="7">
    <source>
        <dbReference type="SAM" id="Phobius"/>
    </source>
</evidence>
<feature type="transmembrane region" description="Helical" evidence="7">
    <location>
        <begin position="173"/>
        <end position="195"/>
    </location>
</feature>
<dbReference type="OrthoDB" id="9768885at2"/>
<evidence type="ECO:0000256" key="2">
    <source>
        <dbReference type="ARBA" id="ARBA00022448"/>
    </source>
</evidence>
<proteinExistence type="predicted"/>
<organism evidence="8 9">
    <name type="scientific">Candidatus Fokinia solitaria</name>
    <dbReference type="NCBI Taxonomy" id="1802984"/>
    <lineage>
        <taxon>Bacteria</taxon>
        <taxon>Pseudomonadati</taxon>
        <taxon>Pseudomonadota</taxon>
        <taxon>Alphaproteobacteria</taxon>
        <taxon>Rickettsiales</taxon>
        <taxon>Candidatus Midichloriaceae</taxon>
        <taxon>Candidatus Fokinia</taxon>
    </lineage>
</organism>
<gene>
    <name evidence="8" type="ORF">Fsol_00691</name>
</gene>
<dbReference type="AlphaFoldDB" id="A0A2U8BTI5"/>
<dbReference type="KEGG" id="fso:Fsol_00691"/>
<dbReference type="GO" id="GO:0015293">
    <property type="term" value="F:symporter activity"/>
    <property type="evidence" value="ECO:0007669"/>
    <property type="project" value="UniProtKB-KW"/>
</dbReference>
<feature type="transmembrane region" description="Helical" evidence="7">
    <location>
        <begin position="70"/>
        <end position="98"/>
    </location>
</feature>
<feature type="transmembrane region" description="Helical" evidence="7">
    <location>
        <begin position="207"/>
        <end position="225"/>
    </location>
</feature>
<evidence type="ECO:0000313" key="9">
    <source>
        <dbReference type="Proteomes" id="UP000244519"/>
    </source>
</evidence>
<keyword evidence="9" id="KW-1185">Reference proteome</keyword>
<dbReference type="EMBL" id="CP025989">
    <property type="protein sequence ID" value="AWD33467.1"/>
    <property type="molecule type" value="Genomic_DNA"/>
</dbReference>
<protein>
    <submittedName>
        <fullName evidence="8">Sodium:dicarboxylate symporter</fullName>
    </submittedName>
</protein>
<dbReference type="Pfam" id="PF00375">
    <property type="entry name" value="SDF"/>
    <property type="match status" value="1"/>
</dbReference>
<feature type="transmembrane region" description="Helical" evidence="7">
    <location>
        <begin position="34"/>
        <end position="58"/>
    </location>
</feature>
<evidence type="ECO:0000256" key="4">
    <source>
        <dbReference type="ARBA" id="ARBA00022692"/>
    </source>
</evidence>
<dbReference type="InterPro" id="IPR036458">
    <property type="entry name" value="Na:dicarbo_symporter_sf"/>
</dbReference>
<dbReference type="Proteomes" id="UP000244519">
    <property type="component" value="Chromosome"/>
</dbReference>
<accession>A0A2U8BTI5</accession>
<evidence type="ECO:0000313" key="8">
    <source>
        <dbReference type="EMBL" id="AWD33467.1"/>
    </source>
</evidence>
<feature type="transmembrane region" description="Helical" evidence="7">
    <location>
        <begin position="118"/>
        <end position="143"/>
    </location>
</feature>
<dbReference type="SUPFAM" id="SSF118215">
    <property type="entry name" value="Proton glutamate symport protein"/>
    <property type="match status" value="1"/>
</dbReference>
<keyword evidence="5 7" id="KW-1133">Transmembrane helix</keyword>
<comment type="subcellular location">
    <subcellularLocation>
        <location evidence="1">Cell membrane</location>
        <topology evidence="1">Multi-pass membrane protein</topology>
    </subcellularLocation>
</comment>
<dbReference type="PANTHER" id="PTHR42865:SF7">
    <property type="entry name" value="PROTON_GLUTAMATE-ASPARTATE SYMPORTER"/>
    <property type="match status" value="1"/>
</dbReference>
<keyword evidence="6 7" id="KW-0472">Membrane</keyword>
<feature type="transmembrane region" description="Helical" evidence="7">
    <location>
        <begin position="245"/>
        <end position="265"/>
    </location>
</feature>
<evidence type="ECO:0000256" key="6">
    <source>
        <dbReference type="ARBA" id="ARBA00023136"/>
    </source>
</evidence>
<evidence type="ECO:0000256" key="5">
    <source>
        <dbReference type="ARBA" id="ARBA00022989"/>
    </source>
</evidence>
<name>A0A2U8BTI5_9RICK</name>
<feature type="transmembrane region" description="Helical" evidence="7">
    <location>
        <begin position="334"/>
        <end position="351"/>
    </location>
</feature>
<dbReference type="PANTHER" id="PTHR42865">
    <property type="entry name" value="PROTON/GLUTAMATE-ASPARTATE SYMPORTER"/>
    <property type="match status" value="1"/>
</dbReference>
<keyword evidence="3" id="KW-1003">Cell membrane</keyword>
<dbReference type="GO" id="GO:0005886">
    <property type="term" value="C:plasma membrane"/>
    <property type="evidence" value="ECO:0007669"/>
    <property type="project" value="UniProtKB-SubCell"/>
</dbReference>
<evidence type="ECO:0000256" key="3">
    <source>
        <dbReference type="ARBA" id="ARBA00022475"/>
    </source>
</evidence>
<dbReference type="Gene3D" id="1.10.3860.10">
    <property type="entry name" value="Sodium:dicarboxylate symporter"/>
    <property type="match status" value="1"/>
</dbReference>
<keyword evidence="2" id="KW-0813">Transport</keyword>
<reference evidence="8 9" key="1">
    <citation type="journal article" date="2018" name="Genome Biol. Evol.">
        <title>The Genome Sequence of "Candidatus Fokinia solitaria": Insights on Reductive Evolution in Rickettsiales.</title>
        <authorList>
            <person name="Floriano A.M."/>
            <person name="Castelli M."/>
            <person name="Krenek S."/>
            <person name="Berendonk T.U."/>
            <person name="Bazzocchi C."/>
            <person name="Petroni G."/>
            <person name="Sassera D."/>
        </authorList>
    </citation>
    <scope>NUCLEOTIDE SEQUENCE [LARGE SCALE GENOMIC DNA]</scope>
    <source>
        <strain evidence="8">Rio ETE_ALG 3VII</strain>
    </source>
</reference>
<feature type="transmembrane region" description="Helical" evidence="7">
    <location>
        <begin position="363"/>
        <end position="387"/>
    </location>
</feature>
<dbReference type="InterPro" id="IPR001991">
    <property type="entry name" value="Na-dicarboxylate_symporter"/>
</dbReference>
<keyword evidence="4 7" id="KW-0812">Transmembrane</keyword>
<evidence type="ECO:0000256" key="1">
    <source>
        <dbReference type="ARBA" id="ARBA00004651"/>
    </source>
</evidence>